<sequence>MRTATIDICGREYLLCFSARVVRAVTERYGGMEHIDEALTAEDPVRALDEAVWLLSAMMDGGARYAKVNDIETAPPLTADELLDVLDIGDFAALREKIAETVTNGMSRHVEADPGKNAETTPAAP</sequence>
<reference evidence="2" key="1">
    <citation type="journal article" date="2021" name="Proc. Natl. Acad. Sci. U.S.A.">
        <title>A Catalog of Tens of Thousands of Viruses from Human Metagenomes Reveals Hidden Associations with Chronic Diseases.</title>
        <authorList>
            <person name="Tisza M.J."/>
            <person name="Buck C.B."/>
        </authorList>
    </citation>
    <scope>NUCLEOTIDE SEQUENCE</scope>
    <source>
        <strain evidence="2">CtepM7</strain>
    </source>
</reference>
<accession>A0A8S5N9V2</accession>
<proteinExistence type="predicted"/>
<protein>
    <submittedName>
        <fullName evidence="2">Tail assembly chaperone protein</fullName>
    </submittedName>
</protein>
<feature type="region of interest" description="Disordered" evidence="1">
    <location>
        <begin position="105"/>
        <end position="125"/>
    </location>
</feature>
<organism evidence="2">
    <name type="scientific">Siphoviridae sp. ctepM7</name>
    <dbReference type="NCBI Taxonomy" id="2826408"/>
    <lineage>
        <taxon>Viruses</taxon>
        <taxon>Duplodnaviria</taxon>
        <taxon>Heunggongvirae</taxon>
        <taxon>Uroviricota</taxon>
        <taxon>Caudoviricetes</taxon>
    </lineage>
</organism>
<name>A0A8S5N9V2_9CAUD</name>
<evidence type="ECO:0000313" key="2">
    <source>
        <dbReference type="EMBL" id="DAD91018.1"/>
    </source>
</evidence>
<dbReference type="EMBL" id="BK015101">
    <property type="protein sequence ID" value="DAD91018.1"/>
    <property type="molecule type" value="Genomic_DNA"/>
</dbReference>
<evidence type="ECO:0000256" key="1">
    <source>
        <dbReference type="SAM" id="MobiDB-lite"/>
    </source>
</evidence>